<evidence type="ECO:0000313" key="9">
    <source>
        <dbReference type="EMBL" id="KAF2884053.1"/>
    </source>
</evidence>
<dbReference type="CDD" id="cd03028">
    <property type="entry name" value="GRX_PICOT_like"/>
    <property type="match status" value="1"/>
</dbReference>
<gene>
    <name evidence="9" type="ORF">ILUMI_22118</name>
</gene>
<organism evidence="9 10">
    <name type="scientific">Ignelater luminosus</name>
    <name type="common">Cucubano</name>
    <name type="synonym">Pyrophorus luminosus</name>
    <dbReference type="NCBI Taxonomy" id="2038154"/>
    <lineage>
        <taxon>Eukaryota</taxon>
        <taxon>Metazoa</taxon>
        <taxon>Ecdysozoa</taxon>
        <taxon>Arthropoda</taxon>
        <taxon>Hexapoda</taxon>
        <taxon>Insecta</taxon>
        <taxon>Pterygota</taxon>
        <taxon>Neoptera</taxon>
        <taxon>Endopterygota</taxon>
        <taxon>Coleoptera</taxon>
        <taxon>Polyphaga</taxon>
        <taxon>Elateriformia</taxon>
        <taxon>Elateroidea</taxon>
        <taxon>Elateridae</taxon>
        <taxon>Agrypninae</taxon>
        <taxon>Pyrophorini</taxon>
        <taxon>Ignelater</taxon>
    </lineage>
</organism>
<protein>
    <recommendedName>
        <fullName evidence="6">Glutaredoxin-related protein 5, mitochondrial</fullName>
    </recommendedName>
    <alternativeName>
        <fullName evidence="7">Monothiol glutaredoxin-5</fullName>
    </alternativeName>
</protein>
<evidence type="ECO:0000259" key="8">
    <source>
        <dbReference type="Pfam" id="PF00462"/>
    </source>
</evidence>
<keyword evidence="10" id="KW-1185">Reference proteome</keyword>
<reference evidence="9" key="1">
    <citation type="submission" date="2019-08" db="EMBL/GenBank/DDBJ databases">
        <title>The genome of the North American firefly Photinus pyralis.</title>
        <authorList>
            <consortium name="Photinus pyralis genome working group"/>
            <person name="Fallon T.R."/>
            <person name="Sander Lower S.E."/>
            <person name="Weng J.-K."/>
        </authorList>
    </citation>
    <scope>NUCLEOTIDE SEQUENCE</scope>
    <source>
        <strain evidence="9">TRF0915ILg1</strain>
        <tissue evidence="9">Whole body</tissue>
    </source>
</reference>
<dbReference type="PANTHER" id="PTHR10293:SF16">
    <property type="entry name" value="GLUTAREDOXIN-RELATED PROTEIN 5, MITOCHONDRIAL"/>
    <property type="match status" value="1"/>
</dbReference>
<dbReference type="InterPro" id="IPR002109">
    <property type="entry name" value="Glutaredoxin"/>
</dbReference>
<feature type="domain" description="Glutaredoxin" evidence="8">
    <location>
        <begin position="38"/>
        <end position="102"/>
    </location>
</feature>
<keyword evidence="2" id="KW-0479">Metal-binding</keyword>
<evidence type="ECO:0000256" key="2">
    <source>
        <dbReference type="ARBA" id="ARBA00022723"/>
    </source>
</evidence>
<dbReference type="GO" id="GO:0046872">
    <property type="term" value="F:metal ion binding"/>
    <property type="evidence" value="ECO:0007669"/>
    <property type="project" value="UniProtKB-KW"/>
</dbReference>
<dbReference type="OrthoDB" id="415696at2759"/>
<dbReference type="FunFam" id="3.40.30.10:FF:000005">
    <property type="entry name" value="Glutaredoxin 5"/>
    <property type="match status" value="1"/>
</dbReference>
<evidence type="ECO:0000256" key="6">
    <source>
        <dbReference type="ARBA" id="ARBA00067456"/>
    </source>
</evidence>
<dbReference type="NCBIfam" id="TIGR00365">
    <property type="entry name" value="Grx4 family monothiol glutaredoxin"/>
    <property type="match status" value="1"/>
</dbReference>
<proteinExistence type="predicted"/>
<evidence type="ECO:0000256" key="7">
    <source>
        <dbReference type="ARBA" id="ARBA00076083"/>
    </source>
</evidence>
<evidence type="ECO:0000256" key="3">
    <source>
        <dbReference type="ARBA" id="ARBA00023004"/>
    </source>
</evidence>
<dbReference type="AlphaFoldDB" id="A0A8K0G374"/>
<keyword evidence="4" id="KW-0411">Iron-sulfur</keyword>
<sequence length="145" mass="16242">MNSLVRNINLVKSAAFITRHFAIKSKQEIEELLNKNKVVVFMKGVPEEPRCGFSNAVVQVLRMHGVPYDSHDVLKDDSLREGIKDFSNWPTIPQVFINGEFIGGCDIVLQMHQSGDLIEELQKAGIKSALLDYAKQGSADENKNK</sequence>
<comment type="caution">
    <text evidence="9">The sequence shown here is derived from an EMBL/GenBank/DDBJ whole genome shotgun (WGS) entry which is preliminary data.</text>
</comment>
<evidence type="ECO:0000313" key="10">
    <source>
        <dbReference type="Proteomes" id="UP000801492"/>
    </source>
</evidence>
<dbReference type="SUPFAM" id="SSF52833">
    <property type="entry name" value="Thioredoxin-like"/>
    <property type="match status" value="1"/>
</dbReference>
<dbReference type="PROSITE" id="PS51354">
    <property type="entry name" value="GLUTAREDOXIN_2"/>
    <property type="match status" value="1"/>
</dbReference>
<evidence type="ECO:0000256" key="4">
    <source>
        <dbReference type="ARBA" id="ARBA00023014"/>
    </source>
</evidence>
<evidence type="ECO:0000256" key="1">
    <source>
        <dbReference type="ARBA" id="ARBA00022714"/>
    </source>
</evidence>
<accession>A0A8K0G374</accession>
<dbReference type="PANTHER" id="PTHR10293">
    <property type="entry name" value="GLUTAREDOXIN FAMILY MEMBER"/>
    <property type="match status" value="1"/>
</dbReference>
<dbReference type="Gene3D" id="3.40.30.10">
    <property type="entry name" value="Glutaredoxin"/>
    <property type="match status" value="1"/>
</dbReference>
<keyword evidence="1" id="KW-0001">2Fe-2S</keyword>
<keyword evidence="3" id="KW-0408">Iron</keyword>
<dbReference type="Pfam" id="PF00462">
    <property type="entry name" value="Glutaredoxin"/>
    <property type="match status" value="1"/>
</dbReference>
<dbReference type="InterPro" id="IPR036249">
    <property type="entry name" value="Thioredoxin-like_sf"/>
</dbReference>
<dbReference type="GO" id="GO:0005759">
    <property type="term" value="C:mitochondrial matrix"/>
    <property type="evidence" value="ECO:0007669"/>
    <property type="project" value="TreeGrafter"/>
</dbReference>
<evidence type="ECO:0000256" key="5">
    <source>
        <dbReference type="ARBA" id="ARBA00023284"/>
    </source>
</evidence>
<name>A0A8K0G374_IGNLU</name>
<dbReference type="GO" id="GO:0051537">
    <property type="term" value="F:2 iron, 2 sulfur cluster binding"/>
    <property type="evidence" value="ECO:0007669"/>
    <property type="project" value="UniProtKB-KW"/>
</dbReference>
<keyword evidence="5" id="KW-0676">Redox-active center</keyword>
<dbReference type="Proteomes" id="UP000801492">
    <property type="component" value="Unassembled WGS sequence"/>
</dbReference>
<dbReference type="InterPro" id="IPR033658">
    <property type="entry name" value="GRX_PICOT-like"/>
</dbReference>
<dbReference type="EMBL" id="VTPC01090239">
    <property type="protein sequence ID" value="KAF2884053.1"/>
    <property type="molecule type" value="Genomic_DNA"/>
</dbReference>
<dbReference type="InterPro" id="IPR004480">
    <property type="entry name" value="Monothiol_GRX-rel"/>
</dbReference>